<organism evidence="7 8">
    <name type="scientific">Uncinula necator</name>
    <name type="common">Grape powdery mildew</name>
    <dbReference type="NCBI Taxonomy" id="52586"/>
    <lineage>
        <taxon>Eukaryota</taxon>
        <taxon>Fungi</taxon>
        <taxon>Dikarya</taxon>
        <taxon>Ascomycota</taxon>
        <taxon>Pezizomycotina</taxon>
        <taxon>Leotiomycetes</taxon>
        <taxon>Erysiphales</taxon>
        <taxon>Erysiphaceae</taxon>
        <taxon>Erysiphe</taxon>
    </lineage>
</organism>
<dbReference type="HOGENOM" id="CLU_014017_1_0_1"/>
<dbReference type="GO" id="GO:0000480">
    <property type="term" value="P:endonucleolytic cleavage in 5'-ETS of tricistronic rRNA transcript (SSU-rRNA, 5.8S rRNA, LSU-rRNA)"/>
    <property type="evidence" value="ECO:0007669"/>
    <property type="project" value="EnsemblFungi"/>
</dbReference>
<sequence>MSSFFSIPSVQKKRKHTSTQEPDKRQKKSRIKPLETKKRALKKPARDESISGSENDSENERPSKAVSDELESLEYESSEQEGETAAERRLKLAQRYLENIRAEVDEVGFDAEQIDRDLIAERLVEDSAESKGLLYRKIASNLDFGGANHSWARWNSDTVSSVATCGSWAYTVTHDIGLAKWKIQELPENQWVSKKKPHKKSSKLKPPPKRKPEQVAFVKGSKLKSKDKSYKGHVDKILTVTASHDGKYVVTGGEDRRVIVWDAGTLKCLQVFTHHRDSVTGLAFRRGTNQLYSSSKDRTIKVWSVDDLAYVETLFGHQDEVIDISALAKERCVSVGSRDRTARLWKVVEESQLVFRGGGGESKSKNGESRASEGSMDRVAMIDEEMFVTGSDNGSISLWAIHKKKPIYTTYLCHGVETALSPENASAEKNPENSKIPEPQPRWITALASIPYSDVILSGSWDGFLRAWKVSDDKKKLEVIGIVGSQSTNDPALEICNNDPNSNFLKNTTAMGFVKGIINDISVFERGDRGKDGICIIVAVGRENRLGRWQKIKGKNGVVIFEVPSIRTT</sequence>
<feature type="repeat" description="WD" evidence="5">
    <location>
        <begin position="314"/>
        <end position="355"/>
    </location>
</feature>
<keyword evidence="8" id="KW-1185">Reference proteome</keyword>
<evidence type="ECO:0000256" key="6">
    <source>
        <dbReference type="SAM" id="MobiDB-lite"/>
    </source>
</evidence>
<dbReference type="InterPro" id="IPR036322">
    <property type="entry name" value="WD40_repeat_dom_sf"/>
</dbReference>
<dbReference type="GO" id="GO:0000472">
    <property type="term" value="P:endonucleolytic cleavage to generate mature 5'-end of SSU-rRNA from (SSU-rRNA, 5.8S rRNA, LSU-rRNA)"/>
    <property type="evidence" value="ECO:0007669"/>
    <property type="project" value="EnsemblFungi"/>
</dbReference>
<feature type="region of interest" description="Disordered" evidence="6">
    <location>
        <begin position="191"/>
        <end position="213"/>
    </location>
</feature>
<dbReference type="AlphaFoldDB" id="A0A0B1PGL1"/>
<dbReference type="PROSITE" id="PS50294">
    <property type="entry name" value="WD_REPEATS_REGION"/>
    <property type="match status" value="2"/>
</dbReference>
<dbReference type="OMA" id="CSLRIWK"/>
<comment type="caution">
    <text evidence="7">The sequence shown here is derived from an EMBL/GenBank/DDBJ whole genome shotgun (WGS) entry which is preliminary data.</text>
</comment>
<reference evidence="7 8" key="1">
    <citation type="journal article" date="2014" name="BMC Genomics">
        <title>Adaptive genomic structural variation in the grape powdery mildew pathogen, Erysiphe necator.</title>
        <authorList>
            <person name="Jones L."/>
            <person name="Riaz S."/>
            <person name="Morales-Cruz A."/>
            <person name="Amrine K.C."/>
            <person name="McGuire B."/>
            <person name="Gubler W.D."/>
            <person name="Walker M.A."/>
            <person name="Cantu D."/>
        </authorList>
    </citation>
    <scope>NUCLEOTIDE SEQUENCE [LARGE SCALE GENOMIC DNA]</scope>
    <source>
        <strain evidence="8">c</strain>
    </source>
</reference>
<dbReference type="InterPro" id="IPR015943">
    <property type="entry name" value="WD40/YVTN_repeat-like_dom_sf"/>
</dbReference>
<dbReference type="InterPro" id="IPR001680">
    <property type="entry name" value="WD40_rpt"/>
</dbReference>
<feature type="region of interest" description="Disordered" evidence="6">
    <location>
        <begin position="1"/>
        <end position="86"/>
    </location>
</feature>
<accession>A0A0B1PGL1</accession>
<dbReference type="GO" id="GO:0032040">
    <property type="term" value="C:small-subunit processome"/>
    <property type="evidence" value="ECO:0007669"/>
    <property type="project" value="EnsemblFungi"/>
</dbReference>
<feature type="repeat" description="WD" evidence="5">
    <location>
        <begin position="272"/>
        <end position="313"/>
    </location>
</feature>
<dbReference type="InterPro" id="IPR020472">
    <property type="entry name" value="WD40_PAC1"/>
</dbReference>
<dbReference type="EMBL" id="JNVN01000301">
    <property type="protein sequence ID" value="KHJ35684.1"/>
    <property type="molecule type" value="Genomic_DNA"/>
</dbReference>
<gene>
    <name evidence="7" type="ORF">EV44_g4445</name>
</gene>
<dbReference type="GO" id="GO:0034511">
    <property type="term" value="F:U3 snoRNA binding"/>
    <property type="evidence" value="ECO:0007669"/>
    <property type="project" value="EnsemblFungi"/>
</dbReference>
<evidence type="ECO:0000313" key="8">
    <source>
        <dbReference type="Proteomes" id="UP000030854"/>
    </source>
</evidence>
<dbReference type="PANTHER" id="PTHR19865">
    <property type="entry name" value="U3 SMALL NUCLEOLAR RNA INTERACTING PROTEIN 2"/>
    <property type="match status" value="1"/>
</dbReference>
<dbReference type="PRINTS" id="PR00320">
    <property type="entry name" value="GPROTEINBRPT"/>
</dbReference>
<dbReference type="SUPFAM" id="SSF50978">
    <property type="entry name" value="WD40 repeat-like"/>
    <property type="match status" value="1"/>
</dbReference>
<name>A0A0B1PGL1_UNCNE</name>
<dbReference type="GO" id="GO:0031428">
    <property type="term" value="C:box C/D methylation guide snoRNP complex"/>
    <property type="evidence" value="ECO:0007669"/>
    <property type="project" value="EnsemblFungi"/>
</dbReference>
<dbReference type="PANTHER" id="PTHR19865:SF0">
    <property type="entry name" value="U3 SMALL NUCLEOLAR RNA-INTERACTING PROTEIN 2"/>
    <property type="match status" value="1"/>
</dbReference>
<evidence type="ECO:0000256" key="1">
    <source>
        <dbReference type="ARBA" id="ARBA00004123"/>
    </source>
</evidence>
<dbReference type="SMART" id="SM00320">
    <property type="entry name" value="WD40"/>
    <property type="match status" value="5"/>
</dbReference>
<dbReference type="Pfam" id="PF00400">
    <property type="entry name" value="WD40"/>
    <property type="match status" value="4"/>
</dbReference>
<dbReference type="GO" id="GO:0000447">
    <property type="term" value="P:endonucleolytic cleavage in ITS1 to separate SSU-rRNA from 5.8S rRNA and LSU-rRNA from tricistronic rRNA transcript (SSU-rRNA, 5.8S rRNA, LSU-rRNA)"/>
    <property type="evidence" value="ECO:0007669"/>
    <property type="project" value="EnsemblFungi"/>
</dbReference>
<feature type="compositionally biased region" description="Basic and acidic residues" evidence="6">
    <location>
        <begin position="32"/>
        <end position="49"/>
    </location>
</feature>
<evidence type="ECO:0000256" key="3">
    <source>
        <dbReference type="ARBA" id="ARBA00022737"/>
    </source>
</evidence>
<comment type="subcellular location">
    <subcellularLocation>
        <location evidence="1">Nucleus</location>
    </subcellularLocation>
</comment>
<keyword evidence="3" id="KW-0677">Repeat</keyword>
<dbReference type="STRING" id="52586.A0A0B1PGL1"/>
<feature type="compositionally biased region" description="Basic and acidic residues" evidence="6">
    <location>
        <begin position="58"/>
        <end position="67"/>
    </location>
</feature>
<protein>
    <submittedName>
        <fullName evidence="7">Putative wd domain-containing protein</fullName>
    </submittedName>
</protein>
<evidence type="ECO:0000256" key="5">
    <source>
        <dbReference type="PROSITE-ProRule" id="PRU00221"/>
    </source>
</evidence>
<feature type="compositionally biased region" description="Acidic residues" evidence="6">
    <location>
        <begin position="68"/>
        <end position="84"/>
    </location>
</feature>
<dbReference type="PROSITE" id="PS50082">
    <property type="entry name" value="WD_REPEATS_2"/>
    <property type="match status" value="3"/>
</dbReference>
<dbReference type="InterPro" id="IPR039241">
    <property type="entry name" value="Rrp9-like"/>
</dbReference>
<dbReference type="Proteomes" id="UP000030854">
    <property type="component" value="Unassembled WGS sequence"/>
</dbReference>
<evidence type="ECO:0000313" key="7">
    <source>
        <dbReference type="EMBL" id="KHJ35684.1"/>
    </source>
</evidence>
<evidence type="ECO:0000256" key="2">
    <source>
        <dbReference type="ARBA" id="ARBA00022574"/>
    </source>
</evidence>
<evidence type="ECO:0000256" key="4">
    <source>
        <dbReference type="ARBA" id="ARBA00023242"/>
    </source>
</evidence>
<keyword evidence="4" id="KW-0539">Nucleus</keyword>
<dbReference type="Gene3D" id="2.130.10.10">
    <property type="entry name" value="YVTN repeat-like/Quinoprotein amine dehydrogenase"/>
    <property type="match status" value="1"/>
</dbReference>
<keyword evidence="2 5" id="KW-0853">WD repeat</keyword>
<proteinExistence type="predicted"/>
<feature type="compositionally biased region" description="Basic residues" evidence="6">
    <location>
        <begin position="193"/>
        <end position="209"/>
    </location>
</feature>
<feature type="repeat" description="WD" evidence="5">
    <location>
        <begin position="230"/>
        <end position="271"/>
    </location>
</feature>